<comment type="caution">
    <text evidence="11">The sequence shown here is derived from an EMBL/GenBank/DDBJ whole genome shotgun (WGS) entry which is preliminary data.</text>
</comment>
<dbReference type="PANTHER" id="PTHR31705:SF4">
    <property type="entry name" value="MEDIATOR OF RNA POLYMERASE II TRANSCRIPTION SUBUNIT 30"/>
    <property type="match status" value="1"/>
</dbReference>
<evidence type="ECO:0000256" key="2">
    <source>
        <dbReference type="ARBA" id="ARBA00010606"/>
    </source>
</evidence>
<evidence type="ECO:0000256" key="3">
    <source>
        <dbReference type="ARBA" id="ARBA00019664"/>
    </source>
</evidence>
<evidence type="ECO:0000256" key="8">
    <source>
        <dbReference type="ARBA" id="ARBA00025687"/>
    </source>
</evidence>
<dbReference type="GO" id="GO:0045893">
    <property type="term" value="P:positive regulation of DNA-templated transcription"/>
    <property type="evidence" value="ECO:0007669"/>
    <property type="project" value="TreeGrafter"/>
</dbReference>
<keyword evidence="6" id="KW-0804">Transcription</keyword>
<comment type="function">
    <text evidence="8">Component of the Mediator complex, a coactivator involved in the regulated transcription of nearly all RNA polymerase II-dependent genes. Mediator functions as a bridge to convey information from gene-specific regulatory proteins to the basal RNA polymerase II transcription machinery. Mediator is recruited to promoters by direct interactions with regulatory proteins and serves as a scaffold for the assembly of a functional preinitiation complex with RNA polymerase II and the general transcription factors.</text>
</comment>
<feature type="compositionally biased region" description="Low complexity" evidence="10">
    <location>
        <begin position="77"/>
        <end position="86"/>
    </location>
</feature>
<keyword evidence="7" id="KW-0539">Nucleus</keyword>
<keyword evidence="5" id="KW-0010">Activator</keyword>
<feature type="region of interest" description="Disordered" evidence="10">
    <location>
        <begin position="69"/>
        <end position="197"/>
    </location>
</feature>
<evidence type="ECO:0000313" key="11">
    <source>
        <dbReference type="EMBL" id="CAG7728595.1"/>
    </source>
</evidence>
<dbReference type="Proteomes" id="UP000708208">
    <property type="component" value="Unassembled WGS sequence"/>
</dbReference>
<evidence type="ECO:0000256" key="5">
    <source>
        <dbReference type="ARBA" id="ARBA00023159"/>
    </source>
</evidence>
<evidence type="ECO:0000256" key="7">
    <source>
        <dbReference type="ARBA" id="ARBA00023242"/>
    </source>
</evidence>
<feature type="compositionally biased region" description="Polar residues" evidence="10">
    <location>
        <begin position="87"/>
        <end position="137"/>
    </location>
</feature>
<keyword evidence="12" id="KW-1185">Reference proteome</keyword>
<keyword evidence="4" id="KW-0805">Transcription regulation</keyword>
<dbReference type="PANTHER" id="PTHR31705">
    <property type="entry name" value="MEDIATOR OF RNA POLYMERASE II TRANSCRIPTION SUBUNIT 30"/>
    <property type="match status" value="1"/>
</dbReference>
<dbReference type="AlphaFoldDB" id="A0A8J2JXB0"/>
<dbReference type="EMBL" id="CAJVCH010165407">
    <property type="protein sequence ID" value="CAG7728595.1"/>
    <property type="molecule type" value="Genomic_DNA"/>
</dbReference>
<evidence type="ECO:0000256" key="9">
    <source>
        <dbReference type="ARBA" id="ARBA00031981"/>
    </source>
</evidence>
<proteinExistence type="inferred from homology"/>
<organism evidence="11 12">
    <name type="scientific">Allacma fusca</name>
    <dbReference type="NCBI Taxonomy" id="39272"/>
    <lineage>
        <taxon>Eukaryota</taxon>
        <taxon>Metazoa</taxon>
        <taxon>Ecdysozoa</taxon>
        <taxon>Arthropoda</taxon>
        <taxon>Hexapoda</taxon>
        <taxon>Collembola</taxon>
        <taxon>Symphypleona</taxon>
        <taxon>Sminthuridae</taxon>
        <taxon>Allacma</taxon>
    </lineage>
</organism>
<feature type="compositionally biased region" description="Low complexity" evidence="10">
    <location>
        <begin position="138"/>
        <end position="153"/>
    </location>
</feature>
<dbReference type="OrthoDB" id="10067025at2759"/>
<reference evidence="11" key="1">
    <citation type="submission" date="2021-06" db="EMBL/GenBank/DDBJ databases">
        <authorList>
            <person name="Hodson N. C."/>
            <person name="Mongue J. A."/>
            <person name="Jaron S. K."/>
        </authorList>
    </citation>
    <scope>NUCLEOTIDE SEQUENCE</scope>
</reference>
<accession>A0A8J2JXB0</accession>
<gene>
    <name evidence="11" type="ORF">AFUS01_LOCUS17361</name>
</gene>
<dbReference type="GO" id="GO:0003712">
    <property type="term" value="F:transcription coregulator activity"/>
    <property type="evidence" value="ECO:0007669"/>
    <property type="project" value="TreeGrafter"/>
</dbReference>
<evidence type="ECO:0000313" key="12">
    <source>
        <dbReference type="Proteomes" id="UP000708208"/>
    </source>
</evidence>
<feature type="compositionally biased region" description="Low complexity" evidence="10">
    <location>
        <begin position="182"/>
        <end position="196"/>
    </location>
</feature>
<evidence type="ECO:0000256" key="1">
    <source>
        <dbReference type="ARBA" id="ARBA00004123"/>
    </source>
</evidence>
<protein>
    <recommendedName>
        <fullName evidence="3">Mediator of RNA polymerase II transcription subunit 30</fullName>
    </recommendedName>
    <alternativeName>
        <fullName evidence="9">Mediator complex subunit 30</fullName>
    </alternativeName>
</protein>
<dbReference type="Pfam" id="PF11315">
    <property type="entry name" value="Med30"/>
    <property type="match status" value="1"/>
</dbReference>
<dbReference type="GO" id="GO:0016592">
    <property type="term" value="C:mediator complex"/>
    <property type="evidence" value="ECO:0007669"/>
    <property type="project" value="TreeGrafter"/>
</dbReference>
<evidence type="ECO:0000256" key="4">
    <source>
        <dbReference type="ARBA" id="ARBA00023015"/>
    </source>
</evidence>
<comment type="subcellular location">
    <subcellularLocation>
        <location evidence="1">Nucleus</location>
    </subcellularLocation>
</comment>
<name>A0A8J2JXB0_9HEXA</name>
<dbReference type="InterPro" id="IPR021019">
    <property type="entry name" value="Mediator_Med30_met"/>
</dbReference>
<evidence type="ECO:0000256" key="6">
    <source>
        <dbReference type="ARBA" id="ARBA00023163"/>
    </source>
</evidence>
<feature type="compositionally biased region" description="Polar residues" evidence="10">
    <location>
        <begin position="161"/>
        <end position="175"/>
    </location>
</feature>
<comment type="similarity">
    <text evidence="2">Belongs to the Mediator complex subunit 30 family.</text>
</comment>
<evidence type="ECO:0000256" key="10">
    <source>
        <dbReference type="SAM" id="MobiDB-lite"/>
    </source>
</evidence>
<sequence>MIAISQPSHAICMIKTLLTLQNNFKKRSGSKAGYLWTGHTYSDIWLCTSLKLNDRATATVRMMHQMGFMNSPSQMGQQQQQQQQQQHGNPSYGSMNQMSTGPTNVGSGGMQFSTPSPQTGMSGMGSGFNQPGITQMNHPSQIQQQQSQQHHSPLVPPGPRSATQVSSESGSTQGNPAPVHNQPLQQSQQSNQQMSSKELNAASLCRFGQETVQEIVSRTQEVFQTLRTAQPPDGKTYPGIDRKSKFQETLKTIRALFKRLRVIYEKIEESFPASEDTYFEDSLPFKDGNEITVLDEKKNTEAYRVALEEYRDMIEQLVLRNRHLKETVDHLRHIIWDINTMLAMRKE</sequence>